<feature type="compositionally biased region" description="Polar residues" evidence="2">
    <location>
        <begin position="27"/>
        <end position="47"/>
    </location>
</feature>
<feature type="domain" description="CCHC-type" evidence="3">
    <location>
        <begin position="12"/>
        <end position="26"/>
    </location>
</feature>
<keyword evidence="1" id="KW-0479">Metal-binding</keyword>
<dbReference type="GO" id="GO:0008270">
    <property type="term" value="F:zinc ion binding"/>
    <property type="evidence" value="ECO:0007669"/>
    <property type="project" value="UniProtKB-KW"/>
</dbReference>
<name>A0AAW2MCK8_SESRA</name>
<feature type="region of interest" description="Disordered" evidence="2">
    <location>
        <begin position="1"/>
        <end position="85"/>
    </location>
</feature>
<dbReference type="Pfam" id="PF00098">
    <property type="entry name" value="zf-CCHC"/>
    <property type="match status" value="1"/>
</dbReference>
<dbReference type="AlphaFoldDB" id="A0AAW2MCK8"/>
<evidence type="ECO:0000256" key="1">
    <source>
        <dbReference type="PROSITE-ProRule" id="PRU00047"/>
    </source>
</evidence>
<dbReference type="Gene3D" id="4.10.60.10">
    <property type="entry name" value="Zinc finger, CCHC-type"/>
    <property type="match status" value="1"/>
</dbReference>
<sequence length="85" mass="8805">MLGPGAIPRTFYNCGGRGHMSKDCPSKTMSLVGSAPSGTQSQSSVGNSGRGTERGRGRGRGTGTGNRDSYHTVDDRMRGVGTQVT</sequence>
<feature type="compositionally biased region" description="Basic and acidic residues" evidence="2">
    <location>
        <begin position="68"/>
        <end position="78"/>
    </location>
</feature>
<accession>A0AAW2MCK8</accession>
<organism evidence="4">
    <name type="scientific">Sesamum radiatum</name>
    <name type="common">Black benniseed</name>
    <dbReference type="NCBI Taxonomy" id="300843"/>
    <lineage>
        <taxon>Eukaryota</taxon>
        <taxon>Viridiplantae</taxon>
        <taxon>Streptophyta</taxon>
        <taxon>Embryophyta</taxon>
        <taxon>Tracheophyta</taxon>
        <taxon>Spermatophyta</taxon>
        <taxon>Magnoliopsida</taxon>
        <taxon>eudicotyledons</taxon>
        <taxon>Gunneridae</taxon>
        <taxon>Pentapetalae</taxon>
        <taxon>asterids</taxon>
        <taxon>lamiids</taxon>
        <taxon>Lamiales</taxon>
        <taxon>Pedaliaceae</taxon>
        <taxon>Sesamum</taxon>
    </lineage>
</organism>
<gene>
    <name evidence="4" type="ORF">Sradi_4916600</name>
</gene>
<comment type="caution">
    <text evidence="4">The sequence shown here is derived from an EMBL/GenBank/DDBJ whole genome shotgun (WGS) entry which is preliminary data.</text>
</comment>
<dbReference type="InterPro" id="IPR036875">
    <property type="entry name" value="Znf_CCHC_sf"/>
</dbReference>
<evidence type="ECO:0000259" key="3">
    <source>
        <dbReference type="PROSITE" id="PS50158"/>
    </source>
</evidence>
<dbReference type="SUPFAM" id="SSF57756">
    <property type="entry name" value="Retrovirus zinc finger-like domains"/>
    <property type="match status" value="1"/>
</dbReference>
<reference evidence="4" key="1">
    <citation type="submission" date="2020-06" db="EMBL/GenBank/DDBJ databases">
        <authorList>
            <person name="Li T."/>
            <person name="Hu X."/>
            <person name="Zhang T."/>
            <person name="Song X."/>
            <person name="Zhang H."/>
            <person name="Dai N."/>
            <person name="Sheng W."/>
            <person name="Hou X."/>
            <person name="Wei L."/>
        </authorList>
    </citation>
    <scope>NUCLEOTIDE SEQUENCE</scope>
    <source>
        <strain evidence="4">G02</strain>
        <tissue evidence="4">Leaf</tissue>
    </source>
</reference>
<proteinExistence type="predicted"/>
<reference evidence="4" key="2">
    <citation type="journal article" date="2024" name="Plant">
        <title>Genomic evolution and insights into agronomic trait innovations of Sesamum species.</title>
        <authorList>
            <person name="Miao H."/>
            <person name="Wang L."/>
            <person name="Qu L."/>
            <person name="Liu H."/>
            <person name="Sun Y."/>
            <person name="Le M."/>
            <person name="Wang Q."/>
            <person name="Wei S."/>
            <person name="Zheng Y."/>
            <person name="Lin W."/>
            <person name="Duan Y."/>
            <person name="Cao H."/>
            <person name="Xiong S."/>
            <person name="Wang X."/>
            <person name="Wei L."/>
            <person name="Li C."/>
            <person name="Ma Q."/>
            <person name="Ju M."/>
            <person name="Zhao R."/>
            <person name="Li G."/>
            <person name="Mu C."/>
            <person name="Tian Q."/>
            <person name="Mei H."/>
            <person name="Zhang T."/>
            <person name="Gao T."/>
            <person name="Zhang H."/>
        </authorList>
    </citation>
    <scope>NUCLEOTIDE SEQUENCE</scope>
    <source>
        <strain evidence="4">G02</strain>
    </source>
</reference>
<dbReference type="GO" id="GO:0003676">
    <property type="term" value="F:nucleic acid binding"/>
    <property type="evidence" value="ECO:0007669"/>
    <property type="project" value="InterPro"/>
</dbReference>
<dbReference type="PROSITE" id="PS50158">
    <property type="entry name" value="ZF_CCHC"/>
    <property type="match status" value="1"/>
</dbReference>
<protein>
    <recommendedName>
        <fullName evidence="3">CCHC-type domain-containing protein</fullName>
    </recommendedName>
</protein>
<keyword evidence="1" id="KW-0863">Zinc-finger</keyword>
<dbReference type="EMBL" id="JACGWJ010000022">
    <property type="protein sequence ID" value="KAL0329299.1"/>
    <property type="molecule type" value="Genomic_DNA"/>
</dbReference>
<evidence type="ECO:0000256" key="2">
    <source>
        <dbReference type="SAM" id="MobiDB-lite"/>
    </source>
</evidence>
<dbReference type="InterPro" id="IPR001878">
    <property type="entry name" value="Znf_CCHC"/>
</dbReference>
<evidence type="ECO:0000313" key="4">
    <source>
        <dbReference type="EMBL" id="KAL0329299.1"/>
    </source>
</evidence>
<keyword evidence="1" id="KW-0862">Zinc</keyword>